<dbReference type="Proteomes" id="UP000275078">
    <property type="component" value="Unassembled WGS sequence"/>
</dbReference>
<organism evidence="1 2">
    <name type="scientific">Ascobolus immersus RN42</name>
    <dbReference type="NCBI Taxonomy" id="1160509"/>
    <lineage>
        <taxon>Eukaryota</taxon>
        <taxon>Fungi</taxon>
        <taxon>Dikarya</taxon>
        <taxon>Ascomycota</taxon>
        <taxon>Pezizomycotina</taxon>
        <taxon>Pezizomycetes</taxon>
        <taxon>Pezizales</taxon>
        <taxon>Ascobolaceae</taxon>
        <taxon>Ascobolus</taxon>
    </lineage>
</organism>
<proteinExistence type="predicted"/>
<evidence type="ECO:0000313" key="2">
    <source>
        <dbReference type="Proteomes" id="UP000275078"/>
    </source>
</evidence>
<keyword evidence="2" id="KW-1185">Reference proteome</keyword>
<sequence>MSTAHCHTIRARSQWGCKHSQEGKLGHVYGEETKLRTRRVDLEKIREQECATAQPIDHHEHYDRDSDLLTRASLHQNPSEWPTKNHSTRCIFFLMRAEHGWCRADPRSISRTSEGSLGHRRAGYESLKQRQSLDVRFPSVLSNNYTQRKFIYGEAIKEEQF</sequence>
<reference evidence="1 2" key="1">
    <citation type="journal article" date="2018" name="Nat. Ecol. Evol.">
        <title>Pezizomycetes genomes reveal the molecular basis of ectomycorrhizal truffle lifestyle.</title>
        <authorList>
            <person name="Murat C."/>
            <person name="Payen T."/>
            <person name="Noel B."/>
            <person name="Kuo A."/>
            <person name="Morin E."/>
            <person name="Chen J."/>
            <person name="Kohler A."/>
            <person name="Krizsan K."/>
            <person name="Balestrini R."/>
            <person name="Da Silva C."/>
            <person name="Montanini B."/>
            <person name="Hainaut M."/>
            <person name="Levati E."/>
            <person name="Barry K.W."/>
            <person name="Belfiori B."/>
            <person name="Cichocki N."/>
            <person name="Clum A."/>
            <person name="Dockter R.B."/>
            <person name="Fauchery L."/>
            <person name="Guy J."/>
            <person name="Iotti M."/>
            <person name="Le Tacon F."/>
            <person name="Lindquist E.A."/>
            <person name="Lipzen A."/>
            <person name="Malagnac F."/>
            <person name="Mello A."/>
            <person name="Molinier V."/>
            <person name="Miyauchi S."/>
            <person name="Poulain J."/>
            <person name="Riccioni C."/>
            <person name="Rubini A."/>
            <person name="Sitrit Y."/>
            <person name="Splivallo R."/>
            <person name="Traeger S."/>
            <person name="Wang M."/>
            <person name="Zifcakova L."/>
            <person name="Wipf D."/>
            <person name="Zambonelli A."/>
            <person name="Paolocci F."/>
            <person name="Nowrousian M."/>
            <person name="Ottonello S."/>
            <person name="Baldrian P."/>
            <person name="Spatafora J.W."/>
            <person name="Henrissat B."/>
            <person name="Nagy L.G."/>
            <person name="Aury J.M."/>
            <person name="Wincker P."/>
            <person name="Grigoriev I.V."/>
            <person name="Bonfante P."/>
            <person name="Martin F.M."/>
        </authorList>
    </citation>
    <scope>NUCLEOTIDE SEQUENCE [LARGE SCALE GENOMIC DNA]</scope>
    <source>
        <strain evidence="1 2">RN42</strain>
    </source>
</reference>
<name>A0A3N4IMF7_ASCIM</name>
<dbReference type="AlphaFoldDB" id="A0A3N4IMF7"/>
<gene>
    <name evidence="1" type="ORF">BJ508DRAFT_301188</name>
</gene>
<protein>
    <submittedName>
        <fullName evidence="1">Uncharacterized protein</fullName>
    </submittedName>
</protein>
<accession>A0A3N4IMF7</accession>
<evidence type="ECO:0000313" key="1">
    <source>
        <dbReference type="EMBL" id="RPA87059.1"/>
    </source>
</evidence>
<dbReference type="EMBL" id="ML119647">
    <property type="protein sequence ID" value="RPA87059.1"/>
    <property type="molecule type" value="Genomic_DNA"/>
</dbReference>